<name>A0ABR4B0Q3_9LECA</name>
<dbReference type="InterPro" id="IPR002306">
    <property type="entry name" value="Trp-tRNA-ligase"/>
</dbReference>
<dbReference type="Proteomes" id="UP001590951">
    <property type="component" value="Unassembled WGS sequence"/>
</dbReference>
<dbReference type="InterPro" id="IPR050203">
    <property type="entry name" value="Trp-tRNA_synthetase"/>
</dbReference>
<comment type="similarity">
    <text evidence="1 9">Belongs to the class-I aminoacyl-tRNA synthetase family.</text>
</comment>
<protein>
    <recommendedName>
        <fullName evidence="2">tryptophan--tRNA ligase</fullName>
        <ecNumber evidence="2">6.1.1.2</ecNumber>
    </recommendedName>
    <alternativeName>
        <fullName evidence="8">Tryptophanyl-tRNA synthetase</fullName>
    </alternativeName>
</protein>
<comment type="caution">
    <text evidence="10">The sequence shown here is derived from an EMBL/GenBank/DDBJ whole genome shotgun (WGS) entry which is preliminary data.</text>
</comment>
<keyword evidence="11" id="KW-1185">Reference proteome</keyword>
<sequence>MQNEAAPSTQLLYSIVDLHAITIRQDADQLRRWKREILATLLASGLDPDRCTIFYQSTVPEHTELMWILSCTASVGHLSRMTQWKSKLALSNEASALDFANTKGKLKLGLFSYPVLQAADILLYKTTHVPVGEDQVQHLEFARECADQFNAAYGQVLVKPQTILSTAKRVMSLKEPQLKMSKSHQDPRSRIHINDDPQLISDKIRLALTDSVKGVSYDPVNRPGVSNLLDIRSYLDGQRRTPEEVAKSCHAMSMQEFKVEVTNSISEGLASIRDKYNSLMNSGGGRFLDEVAVDGSIKARREAEKTMVAVRQVIGL</sequence>
<dbReference type="PANTHER" id="PTHR43766:SF1">
    <property type="entry name" value="TRYPTOPHAN--TRNA LIGASE, MITOCHONDRIAL"/>
    <property type="match status" value="1"/>
</dbReference>
<dbReference type="CDD" id="cd00806">
    <property type="entry name" value="TrpRS_core"/>
    <property type="match status" value="1"/>
</dbReference>
<dbReference type="PRINTS" id="PR01039">
    <property type="entry name" value="TRNASYNTHTRP"/>
</dbReference>
<proteinExistence type="inferred from homology"/>
<reference evidence="10 11" key="1">
    <citation type="submission" date="2024-09" db="EMBL/GenBank/DDBJ databases">
        <title>Rethinking Asexuality: The Enigmatic Case of Functional Sexual Genes in Lepraria (Stereocaulaceae).</title>
        <authorList>
            <person name="Doellman M."/>
            <person name="Sun Y."/>
            <person name="Barcenas-Pena A."/>
            <person name="Lumbsch H.T."/>
            <person name="Grewe F."/>
        </authorList>
    </citation>
    <scope>NUCLEOTIDE SEQUENCE [LARGE SCALE GENOMIC DNA]</scope>
    <source>
        <strain evidence="10 11">Grewe 0041</strain>
    </source>
</reference>
<evidence type="ECO:0000256" key="1">
    <source>
        <dbReference type="ARBA" id="ARBA00005594"/>
    </source>
</evidence>
<dbReference type="EC" id="6.1.1.2" evidence="2"/>
<evidence type="ECO:0000256" key="9">
    <source>
        <dbReference type="RuleBase" id="RU363036"/>
    </source>
</evidence>
<evidence type="ECO:0000256" key="3">
    <source>
        <dbReference type="ARBA" id="ARBA00022598"/>
    </source>
</evidence>
<dbReference type="NCBIfam" id="TIGR00233">
    <property type="entry name" value="trpS"/>
    <property type="match status" value="1"/>
</dbReference>
<accession>A0ABR4B0Q3</accession>
<keyword evidence="3 9" id="KW-0436">Ligase</keyword>
<evidence type="ECO:0000256" key="7">
    <source>
        <dbReference type="ARBA" id="ARBA00023146"/>
    </source>
</evidence>
<dbReference type="Gene3D" id="3.40.50.620">
    <property type="entry name" value="HUPs"/>
    <property type="match status" value="1"/>
</dbReference>
<dbReference type="PANTHER" id="PTHR43766">
    <property type="entry name" value="TRYPTOPHAN--TRNA LIGASE, MITOCHONDRIAL"/>
    <property type="match status" value="1"/>
</dbReference>
<evidence type="ECO:0000256" key="4">
    <source>
        <dbReference type="ARBA" id="ARBA00022741"/>
    </source>
</evidence>
<keyword evidence="7 9" id="KW-0030">Aminoacyl-tRNA synthetase</keyword>
<dbReference type="InterPro" id="IPR002305">
    <property type="entry name" value="aa-tRNA-synth_Ic"/>
</dbReference>
<keyword evidence="6 9" id="KW-0648">Protein biosynthesis</keyword>
<gene>
    <name evidence="10" type="ORF">ABVK25_009030</name>
</gene>
<keyword evidence="4 9" id="KW-0547">Nucleotide-binding</keyword>
<dbReference type="SUPFAM" id="SSF52374">
    <property type="entry name" value="Nucleotidylyl transferase"/>
    <property type="match status" value="1"/>
</dbReference>
<organism evidence="10 11">
    <name type="scientific">Lepraria finkii</name>
    <dbReference type="NCBI Taxonomy" id="1340010"/>
    <lineage>
        <taxon>Eukaryota</taxon>
        <taxon>Fungi</taxon>
        <taxon>Dikarya</taxon>
        <taxon>Ascomycota</taxon>
        <taxon>Pezizomycotina</taxon>
        <taxon>Lecanoromycetes</taxon>
        <taxon>OSLEUM clade</taxon>
        <taxon>Lecanoromycetidae</taxon>
        <taxon>Lecanorales</taxon>
        <taxon>Lecanorineae</taxon>
        <taxon>Stereocaulaceae</taxon>
        <taxon>Lepraria</taxon>
    </lineage>
</organism>
<dbReference type="EMBL" id="JBHFEH010000043">
    <property type="protein sequence ID" value="KAL2050792.1"/>
    <property type="molecule type" value="Genomic_DNA"/>
</dbReference>
<dbReference type="Gene3D" id="1.10.240.10">
    <property type="entry name" value="Tyrosyl-Transfer RNA Synthetase"/>
    <property type="match status" value="1"/>
</dbReference>
<evidence type="ECO:0000256" key="2">
    <source>
        <dbReference type="ARBA" id="ARBA00013161"/>
    </source>
</evidence>
<dbReference type="Pfam" id="PF00579">
    <property type="entry name" value="tRNA-synt_1b"/>
    <property type="match status" value="1"/>
</dbReference>
<evidence type="ECO:0000313" key="11">
    <source>
        <dbReference type="Proteomes" id="UP001590951"/>
    </source>
</evidence>
<keyword evidence="5 9" id="KW-0067">ATP-binding</keyword>
<evidence type="ECO:0000256" key="6">
    <source>
        <dbReference type="ARBA" id="ARBA00022917"/>
    </source>
</evidence>
<evidence type="ECO:0000256" key="5">
    <source>
        <dbReference type="ARBA" id="ARBA00022840"/>
    </source>
</evidence>
<evidence type="ECO:0000256" key="8">
    <source>
        <dbReference type="ARBA" id="ARBA00030268"/>
    </source>
</evidence>
<evidence type="ECO:0000313" key="10">
    <source>
        <dbReference type="EMBL" id="KAL2050792.1"/>
    </source>
</evidence>
<dbReference type="InterPro" id="IPR014729">
    <property type="entry name" value="Rossmann-like_a/b/a_fold"/>
</dbReference>